<dbReference type="InterPro" id="IPR005855">
    <property type="entry name" value="GFAT"/>
</dbReference>
<dbReference type="Gene3D" id="3.40.50.10490">
    <property type="entry name" value="Glucose-6-phosphate isomerase like protein, domain 1"/>
    <property type="match status" value="2"/>
</dbReference>
<evidence type="ECO:0000256" key="10">
    <source>
        <dbReference type="HAMAP-Rule" id="MF_00164"/>
    </source>
</evidence>
<comment type="subcellular location">
    <subcellularLocation>
        <location evidence="2 10">Cytoplasm</location>
    </subcellularLocation>
</comment>
<evidence type="ECO:0000313" key="13">
    <source>
        <dbReference type="EMBL" id="MBO8463657.1"/>
    </source>
</evidence>
<name>A0A9D9I0P4_9FIRM</name>
<dbReference type="InterPro" id="IPR046348">
    <property type="entry name" value="SIS_dom_sf"/>
</dbReference>
<dbReference type="FunFam" id="3.40.50.10490:FF:000001">
    <property type="entry name" value="Glutamine--fructose-6-phosphate aminotransferase [isomerizing]"/>
    <property type="match status" value="1"/>
</dbReference>
<reference evidence="13" key="2">
    <citation type="journal article" date="2021" name="PeerJ">
        <title>Extensive microbial diversity within the chicken gut microbiome revealed by metagenomics and culture.</title>
        <authorList>
            <person name="Gilroy R."/>
            <person name="Ravi A."/>
            <person name="Getino M."/>
            <person name="Pursley I."/>
            <person name="Horton D.L."/>
            <person name="Alikhan N.F."/>
            <person name="Baker D."/>
            <person name="Gharbi K."/>
            <person name="Hall N."/>
            <person name="Watson M."/>
            <person name="Adriaenssens E.M."/>
            <person name="Foster-Nyarko E."/>
            <person name="Jarju S."/>
            <person name="Secka A."/>
            <person name="Antonio M."/>
            <person name="Oren A."/>
            <person name="Chaudhuri R.R."/>
            <person name="La Ragione R."/>
            <person name="Hildebrand F."/>
            <person name="Pallen M.J."/>
        </authorList>
    </citation>
    <scope>NUCLEOTIDE SEQUENCE</scope>
    <source>
        <strain evidence="13">E3-2379</strain>
    </source>
</reference>
<reference evidence="13" key="1">
    <citation type="submission" date="2020-10" db="EMBL/GenBank/DDBJ databases">
        <authorList>
            <person name="Gilroy R."/>
        </authorList>
    </citation>
    <scope>NUCLEOTIDE SEQUENCE</scope>
    <source>
        <strain evidence="13">E3-2379</strain>
    </source>
</reference>
<dbReference type="NCBIfam" id="TIGR01135">
    <property type="entry name" value="glmS"/>
    <property type="match status" value="1"/>
</dbReference>
<comment type="caution">
    <text evidence="13">The sequence shown here is derived from an EMBL/GenBank/DDBJ whole genome shotgun (WGS) entry which is preliminary data.</text>
</comment>
<dbReference type="GO" id="GO:0005829">
    <property type="term" value="C:cytosol"/>
    <property type="evidence" value="ECO:0007669"/>
    <property type="project" value="TreeGrafter"/>
</dbReference>
<evidence type="ECO:0000256" key="5">
    <source>
        <dbReference type="ARBA" id="ARBA00022490"/>
    </source>
</evidence>
<dbReference type="CDD" id="cd00714">
    <property type="entry name" value="GFAT"/>
    <property type="match status" value="1"/>
</dbReference>
<dbReference type="FunFam" id="3.60.20.10:FF:000006">
    <property type="entry name" value="Glutamine--fructose-6-phosphate aminotransferase [isomerizing]"/>
    <property type="match status" value="1"/>
</dbReference>
<dbReference type="GO" id="GO:0006047">
    <property type="term" value="P:UDP-N-acetylglucosamine metabolic process"/>
    <property type="evidence" value="ECO:0007669"/>
    <property type="project" value="TreeGrafter"/>
</dbReference>
<dbReference type="HAMAP" id="MF_00164">
    <property type="entry name" value="GlmS"/>
    <property type="match status" value="1"/>
</dbReference>
<evidence type="ECO:0000256" key="3">
    <source>
        <dbReference type="ARBA" id="ARBA00012916"/>
    </source>
</evidence>
<keyword evidence="8" id="KW-0677">Repeat</keyword>
<dbReference type="Proteomes" id="UP000823618">
    <property type="component" value="Unassembled WGS sequence"/>
</dbReference>
<dbReference type="AlphaFoldDB" id="A0A9D9I0P4"/>
<evidence type="ECO:0000256" key="9">
    <source>
        <dbReference type="ARBA" id="ARBA00022962"/>
    </source>
</evidence>
<evidence type="ECO:0000256" key="4">
    <source>
        <dbReference type="ARBA" id="ARBA00016090"/>
    </source>
</evidence>
<proteinExistence type="inferred from homology"/>
<dbReference type="GO" id="GO:0005975">
    <property type="term" value="P:carbohydrate metabolic process"/>
    <property type="evidence" value="ECO:0007669"/>
    <property type="project" value="UniProtKB-UniRule"/>
</dbReference>
<dbReference type="InterPro" id="IPR029055">
    <property type="entry name" value="Ntn_hydrolases_N"/>
</dbReference>
<dbReference type="PROSITE" id="PS51278">
    <property type="entry name" value="GATASE_TYPE_2"/>
    <property type="match status" value="1"/>
</dbReference>
<dbReference type="NCBIfam" id="NF001484">
    <property type="entry name" value="PRK00331.1"/>
    <property type="match status" value="1"/>
</dbReference>
<dbReference type="GO" id="GO:0006002">
    <property type="term" value="P:fructose 6-phosphate metabolic process"/>
    <property type="evidence" value="ECO:0007669"/>
    <property type="project" value="TreeGrafter"/>
</dbReference>
<evidence type="ECO:0000256" key="1">
    <source>
        <dbReference type="ARBA" id="ARBA00001031"/>
    </source>
</evidence>
<dbReference type="SUPFAM" id="SSF53697">
    <property type="entry name" value="SIS domain"/>
    <property type="match status" value="1"/>
</dbReference>
<dbReference type="CDD" id="cd05008">
    <property type="entry name" value="SIS_GlmS_GlmD_1"/>
    <property type="match status" value="1"/>
</dbReference>
<feature type="domain" description="SIS" evidence="12">
    <location>
        <begin position="456"/>
        <end position="597"/>
    </location>
</feature>
<comment type="catalytic activity">
    <reaction evidence="1 10">
        <text>D-fructose 6-phosphate + L-glutamine = D-glucosamine 6-phosphate + L-glutamate</text>
        <dbReference type="Rhea" id="RHEA:13237"/>
        <dbReference type="ChEBI" id="CHEBI:29985"/>
        <dbReference type="ChEBI" id="CHEBI:58359"/>
        <dbReference type="ChEBI" id="CHEBI:58725"/>
        <dbReference type="ChEBI" id="CHEBI:61527"/>
        <dbReference type="EC" id="2.6.1.16"/>
    </reaction>
</comment>
<dbReference type="EC" id="2.6.1.16" evidence="3 10"/>
<dbReference type="GO" id="GO:0097367">
    <property type="term" value="F:carbohydrate derivative binding"/>
    <property type="evidence" value="ECO:0007669"/>
    <property type="project" value="InterPro"/>
</dbReference>
<dbReference type="InterPro" id="IPR017932">
    <property type="entry name" value="GATase_2_dom"/>
</dbReference>
<dbReference type="PANTHER" id="PTHR10937">
    <property type="entry name" value="GLUCOSAMINE--FRUCTOSE-6-PHOSPHATE AMINOTRANSFERASE, ISOMERIZING"/>
    <property type="match status" value="1"/>
</dbReference>
<dbReference type="GO" id="GO:0004360">
    <property type="term" value="F:glutamine-fructose-6-phosphate transaminase (isomerizing) activity"/>
    <property type="evidence" value="ECO:0007669"/>
    <property type="project" value="UniProtKB-UniRule"/>
</dbReference>
<dbReference type="InterPro" id="IPR047084">
    <property type="entry name" value="GFAT_N"/>
</dbReference>
<accession>A0A9D9I0P4</accession>
<keyword evidence="6 10" id="KW-0032">Aminotransferase</keyword>
<dbReference type="Pfam" id="PF13522">
    <property type="entry name" value="GATase_6"/>
    <property type="match status" value="1"/>
</dbReference>
<evidence type="ECO:0000256" key="2">
    <source>
        <dbReference type="ARBA" id="ARBA00004496"/>
    </source>
</evidence>
<feature type="active site" description="For Fru-6P isomerization activity" evidence="10">
    <location>
        <position position="602"/>
    </location>
</feature>
<comment type="function">
    <text evidence="10">Catalyzes the first step in hexosamine metabolism, converting fructose-6P into glucosamine-6P using glutamine as a nitrogen source.</text>
</comment>
<dbReference type="PANTHER" id="PTHR10937:SF0">
    <property type="entry name" value="GLUTAMINE--FRUCTOSE-6-PHOSPHATE TRANSAMINASE (ISOMERIZING)"/>
    <property type="match status" value="1"/>
</dbReference>
<keyword evidence="9" id="KW-0315">Glutamine amidotransferase</keyword>
<evidence type="ECO:0000256" key="7">
    <source>
        <dbReference type="ARBA" id="ARBA00022679"/>
    </source>
</evidence>
<dbReference type="InterPro" id="IPR035466">
    <property type="entry name" value="GlmS/AgaS_SIS"/>
</dbReference>
<evidence type="ECO:0000259" key="12">
    <source>
        <dbReference type="PROSITE" id="PS51464"/>
    </source>
</evidence>
<evidence type="ECO:0000259" key="11">
    <source>
        <dbReference type="PROSITE" id="PS51278"/>
    </source>
</evidence>
<organism evidence="13 14">
    <name type="scientific">Candidatus Scybalomonas excrementavium</name>
    <dbReference type="NCBI Taxonomy" id="2840943"/>
    <lineage>
        <taxon>Bacteria</taxon>
        <taxon>Bacillati</taxon>
        <taxon>Bacillota</taxon>
        <taxon>Clostridia</taxon>
        <taxon>Lachnospirales</taxon>
        <taxon>Lachnospiraceae</taxon>
        <taxon>Lachnospiraceae incertae sedis</taxon>
        <taxon>Candidatus Scybalomonas</taxon>
    </lineage>
</organism>
<dbReference type="InterPro" id="IPR001347">
    <property type="entry name" value="SIS_dom"/>
</dbReference>
<dbReference type="Pfam" id="PF01380">
    <property type="entry name" value="SIS"/>
    <property type="match status" value="2"/>
</dbReference>
<dbReference type="SUPFAM" id="SSF56235">
    <property type="entry name" value="N-terminal nucleophile aminohydrolases (Ntn hydrolases)"/>
    <property type="match status" value="1"/>
</dbReference>
<feature type="active site" description="Nucleophile; for GATase activity" evidence="10">
    <location>
        <position position="2"/>
    </location>
</feature>
<evidence type="ECO:0000256" key="8">
    <source>
        <dbReference type="ARBA" id="ARBA00022737"/>
    </source>
</evidence>
<feature type="initiator methionine" description="Removed" evidence="10">
    <location>
        <position position="1"/>
    </location>
</feature>
<dbReference type="InterPro" id="IPR035490">
    <property type="entry name" value="GlmS/FrlB_SIS"/>
</dbReference>
<evidence type="ECO:0000256" key="6">
    <source>
        <dbReference type="ARBA" id="ARBA00022576"/>
    </source>
</evidence>
<keyword evidence="5 10" id="KW-0963">Cytoplasm</keyword>
<protein>
    <recommendedName>
        <fullName evidence="4 10">Glutamine--fructose-6-phosphate aminotransferase [isomerizing]</fullName>
        <ecNumber evidence="3 10">2.6.1.16</ecNumber>
    </recommendedName>
    <alternativeName>
        <fullName evidence="10">D-fructose-6-phosphate amidotransferase</fullName>
    </alternativeName>
    <alternativeName>
        <fullName evidence="10">GFAT</fullName>
    </alternativeName>
    <alternativeName>
        <fullName evidence="10">Glucosamine-6-phosphate synthase</fullName>
    </alternativeName>
    <alternativeName>
        <fullName evidence="10">Hexosephosphate aminotransferase</fullName>
    </alternativeName>
    <alternativeName>
        <fullName evidence="10">L-glutamine--D-fructose-6-phosphate amidotransferase</fullName>
    </alternativeName>
</protein>
<evidence type="ECO:0000313" key="14">
    <source>
        <dbReference type="Proteomes" id="UP000823618"/>
    </source>
</evidence>
<dbReference type="EMBL" id="JADIML010000192">
    <property type="protein sequence ID" value="MBO8463657.1"/>
    <property type="molecule type" value="Genomic_DNA"/>
</dbReference>
<dbReference type="FunFam" id="3.40.50.10490:FF:000022">
    <property type="entry name" value="Glutamine--fructose-6-phosphate aminotransferase [isomerizing]"/>
    <property type="match status" value="1"/>
</dbReference>
<feature type="domain" description="SIS" evidence="12">
    <location>
        <begin position="284"/>
        <end position="423"/>
    </location>
</feature>
<comment type="subunit">
    <text evidence="10">Homodimer.</text>
</comment>
<sequence>MCGIIGYCGSNHATDILLDGLSKLEYRGYDSAGIALSQNEQRIETIKTTGKVQELRNKVMALAPKNSYCGIGHTRWATHGGVTETNAHPHSNGSVTLIHNGIIENYSEIALELAKVNKFPKSQTDTEIAAMLFSHLYNGNPLETIETACAKLEGAYAFCILFADHPNEIYCVRNASPLVAVENEFGSYIASDMTALIEYSKDYFIVPEHHVAKLTKNGIKLLNFAGNEVKPTMLHASWDADSAQKNGYAHFMLKEIHEQPDSLLTTIMPRIKNGVINFEEEQIPDSLFMNFSNIVITACGTAMNAGLVGKSLIEKVLRIPVSVEPASEFRYGDPIIDDKTLVMIISQSGETADSLAALHLAKERGSKTLAIVNVKGSSIARESDYVLYTHAGPEIAVASTKAFTVQMAALYLICGKIASVRNLLSQEQLHTFIEELSSLPKVIETALQLEPTLKEVSSMLSETSDCFFLGRGLDYPLACEGSLKLKEISYIHSEAYVAGELKHGPIALITDQVPVVAIVTNTITVPKMISNIREVKARGSKILVITDQDMSAYPDVADALIELPKTDELFTPFTISVAVQFLSYYVSLHRGLDVDQPRNLAKSVTVE</sequence>
<dbReference type="GO" id="GO:0006487">
    <property type="term" value="P:protein N-linked glycosylation"/>
    <property type="evidence" value="ECO:0007669"/>
    <property type="project" value="TreeGrafter"/>
</dbReference>
<dbReference type="Gene3D" id="3.60.20.10">
    <property type="entry name" value="Glutamine Phosphoribosylpyrophosphate, subunit 1, domain 1"/>
    <property type="match status" value="1"/>
</dbReference>
<dbReference type="CDD" id="cd05009">
    <property type="entry name" value="SIS_GlmS_GlmD_2"/>
    <property type="match status" value="1"/>
</dbReference>
<dbReference type="PROSITE" id="PS51464">
    <property type="entry name" value="SIS"/>
    <property type="match status" value="2"/>
</dbReference>
<feature type="domain" description="Glutamine amidotransferase type-2" evidence="11">
    <location>
        <begin position="2"/>
        <end position="217"/>
    </location>
</feature>
<keyword evidence="7 10" id="KW-0808">Transferase</keyword>
<gene>
    <name evidence="10 13" type="primary">glmS</name>
    <name evidence="13" type="ORF">IAC13_06990</name>
</gene>